<dbReference type="Gene3D" id="3.40.50.720">
    <property type="entry name" value="NAD(P)-binding Rossmann-like Domain"/>
    <property type="match status" value="1"/>
</dbReference>
<dbReference type="InterPro" id="IPR020904">
    <property type="entry name" value="Sc_DH/Rdtase_CS"/>
</dbReference>
<dbReference type="CDD" id="cd05233">
    <property type="entry name" value="SDR_c"/>
    <property type="match status" value="1"/>
</dbReference>
<proteinExistence type="inferred from homology"/>
<dbReference type="PRINTS" id="PR00081">
    <property type="entry name" value="GDHRDH"/>
</dbReference>
<dbReference type="EMBL" id="JAGINW010000001">
    <property type="protein sequence ID" value="MBP2328056.1"/>
    <property type="molecule type" value="Genomic_DNA"/>
</dbReference>
<evidence type="ECO:0000313" key="3">
    <source>
        <dbReference type="EMBL" id="MBP2328056.1"/>
    </source>
</evidence>
<organism evidence="3 4">
    <name type="scientific">Kibdelosporangium banguiense</name>
    <dbReference type="NCBI Taxonomy" id="1365924"/>
    <lineage>
        <taxon>Bacteria</taxon>
        <taxon>Bacillati</taxon>
        <taxon>Actinomycetota</taxon>
        <taxon>Actinomycetes</taxon>
        <taxon>Pseudonocardiales</taxon>
        <taxon>Pseudonocardiaceae</taxon>
        <taxon>Kibdelosporangium</taxon>
    </lineage>
</organism>
<dbReference type="PANTHER" id="PTHR42760:SF133">
    <property type="entry name" value="3-OXOACYL-[ACYL-CARRIER-PROTEIN] REDUCTASE"/>
    <property type="match status" value="1"/>
</dbReference>
<comment type="caution">
    <text evidence="3">The sequence shown here is derived from an EMBL/GenBank/DDBJ whole genome shotgun (WGS) entry which is preliminary data.</text>
</comment>
<dbReference type="InterPro" id="IPR002347">
    <property type="entry name" value="SDR_fam"/>
</dbReference>
<dbReference type="InterPro" id="IPR036291">
    <property type="entry name" value="NAD(P)-bd_dom_sf"/>
</dbReference>
<dbReference type="PRINTS" id="PR00080">
    <property type="entry name" value="SDRFAMILY"/>
</dbReference>
<dbReference type="PANTHER" id="PTHR42760">
    <property type="entry name" value="SHORT-CHAIN DEHYDROGENASES/REDUCTASES FAMILY MEMBER"/>
    <property type="match status" value="1"/>
</dbReference>
<evidence type="ECO:0000256" key="1">
    <source>
        <dbReference type="ARBA" id="ARBA00006484"/>
    </source>
</evidence>
<keyword evidence="4" id="KW-1185">Reference proteome</keyword>
<dbReference type="SUPFAM" id="SSF51735">
    <property type="entry name" value="NAD(P)-binding Rossmann-fold domains"/>
    <property type="match status" value="1"/>
</dbReference>
<dbReference type="Proteomes" id="UP001519332">
    <property type="component" value="Unassembled WGS sequence"/>
</dbReference>
<dbReference type="Pfam" id="PF13561">
    <property type="entry name" value="adh_short_C2"/>
    <property type="match status" value="1"/>
</dbReference>
<evidence type="ECO:0000256" key="2">
    <source>
        <dbReference type="ARBA" id="ARBA00023002"/>
    </source>
</evidence>
<dbReference type="PROSITE" id="PS00061">
    <property type="entry name" value="ADH_SHORT"/>
    <property type="match status" value="1"/>
</dbReference>
<dbReference type="RefSeq" id="WP_209645127.1">
    <property type="nucleotide sequence ID" value="NZ_JAGINW010000001.1"/>
</dbReference>
<evidence type="ECO:0000313" key="4">
    <source>
        <dbReference type="Proteomes" id="UP001519332"/>
    </source>
</evidence>
<protein>
    <submittedName>
        <fullName evidence="3">NAD(P)-dependent dehydrogenase (Short-subunit alcohol dehydrogenase family)</fullName>
    </submittedName>
</protein>
<reference evidence="3 4" key="1">
    <citation type="submission" date="2021-03" db="EMBL/GenBank/DDBJ databases">
        <title>Sequencing the genomes of 1000 actinobacteria strains.</title>
        <authorList>
            <person name="Klenk H.-P."/>
        </authorList>
    </citation>
    <scope>NUCLEOTIDE SEQUENCE [LARGE SCALE GENOMIC DNA]</scope>
    <source>
        <strain evidence="3 4">DSM 46670</strain>
    </source>
</reference>
<gene>
    <name evidence="3" type="ORF">JOF56_008441</name>
</gene>
<name>A0ABS4TUG4_9PSEU</name>
<sequence length="253" mass="24722">MTSLNDKVAVVTGAASGIGAASAIALAAAGARVCCADLDEAGARAVADKITSDGGHAFGLRADVAVPEDNTAMVAATADRYGAVHIAHLNAGTGYAAGVLDFPIKEWDRVLAVNLRGVFLGLQAAARAMADTGGGSIVITSSAAGLGGVAASSAYSASKHGVLGLTKSAALDLAPHGIRVNAVCPGFVASNDAIAQLAGGMAARIPVGRVGQPEDIAHLVAFLAGDNASYITGSVYSIDGGSGAGTRALGKRA</sequence>
<accession>A0ABS4TUG4</accession>
<comment type="similarity">
    <text evidence="1">Belongs to the short-chain dehydrogenases/reductases (SDR) family.</text>
</comment>
<keyword evidence="2" id="KW-0560">Oxidoreductase</keyword>